<feature type="region of interest" description="Disordered" evidence="1">
    <location>
        <begin position="230"/>
        <end position="259"/>
    </location>
</feature>
<sequence length="259" mass="26330">MKRLAACSLLSLALVATACADATDVDDETNTVTGSDVTDLNDVNTDGDAISKAVDRDKGDFGELELGAKIVGPRGPEVKVALSNASGNYADMTSYVACPDGMDPCDPATAPAGTVFTYVHIVYPGEDNDAATGSGDGADASDVERATEFRMLRPAHGFTGSAGYSKAEALAAIGAKADIVMSCDNGALVWTVNAGDGGDQWEQGEPLTFYWHSTLPPAGPAPAYQIEVDGTAATGNGPMPASADRASNACLAPATSTGE</sequence>
<gene>
    <name evidence="3" type="ordered locus">ELI_05675</name>
</gene>
<dbReference type="eggNOG" id="ENOG50301KZ">
    <property type="taxonomic scope" value="Bacteria"/>
</dbReference>
<keyword evidence="4" id="KW-1185">Reference proteome</keyword>
<dbReference type="HOGENOM" id="CLU_1159671_0_0_5"/>
<dbReference type="AlphaFoldDB" id="Q2NAR4"/>
<accession>Q2NAR4</accession>
<protein>
    <recommendedName>
        <fullName evidence="5">Lipoprotein</fullName>
    </recommendedName>
</protein>
<proteinExistence type="predicted"/>
<evidence type="ECO:0008006" key="5">
    <source>
        <dbReference type="Google" id="ProtNLM"/>
    </source>
</evidence>
<feature type="chain" id="PRO_5004213146" description="Lipoprotein" evidence="2">
    <location>
        <begin position="23"/>
        <end position="259"/>
    </location>
</feature>
<dbReference type="RefSeq" id="WP_011414063.1">
    <property type="nucleotide sequence ID" value="NC_007722.1"/>
</dbReference>
<keyword evidence="2" id="KW-0732">Signal</keyword>
<dbReference type="Proteomes" id="UP000008808">
    <property type="component" value="Chromosome"/>
</dbReference>
<organism evidence="3 4">
    <name type="scientific">Erythrobacter litoralis (strain HTCC2594)</name>
    <dbReference type="NCBI Taxonomy" id="314225"/>
    <lineage>
        <taxon>Bacteria</taxon>
        <taxon>Pseudomonadati</taxon>
        <taxon>Pseudomonadota</taxon>
        <taxon>Alphaproteobacteria</taxon>
        <taxon>Sphingomonadales</taxon>
        <taxon>Erythrobacteraceae</taxon>
        <taxon>Erythrobacter/Porphyrobacter group</taxon>
        <taxon>Erythrobacter</taxon>
    </lineage>
</organism>
<dbReference type="STRING" id="314225.ELI_05675"/>
<dbReference type="PROSITE" id="PS51257">
    <property type="entry name" value="PROKAR_LIPOPROTEIN"/>
    <property type="match status" value="1"/>
</dbReference>
<feature type="signal peptide" evidence="2">
    <location>
        <begin position="1"/>
        <end position="22"/>
    </location>
</feature>
<evidence type="ECO:0000313" key="4">
    <source>
        <dbReference type="Proteomes" id="UP000008808"/>
    </source>
</evidence>
<dbReference type="EMBL" id="CP000157">
    <property type="protein sequence ID" value="ABC63227.1"/>
    <property type="molecule type" value="Genomic_DNA"/>
</dbReference>
<evidence type="ECO:0000256" key="1">
    <source>
        <dbReference type="SAM" id="MobiDB-lite"/>
    </source>
</evidence>
<name>Q2NAR4_ERYLH</name>
<dbReference type="OrthoDB" id="7063485at2"/>
<evidence type="ECO:0000313" key="3">
    <source>
        <dbReference type="EMBL" id="ABC63227.1"/>
    </source>
</evidence>
<evidence type="ECO:0000256" key="2">
    <source>
        <dbReference type="SAM" id="SignalP"/>
    </source>
</evidence>
<dbReference type="KEGG" id="eli:ELI_05675"/>
<reference evidence="4" key="1">
    <citation type="journal article" date="2009" name="J. Bacteriol.">
        <title>Complete genome sequence of Erythrobacter litoralis HTCC2594.</title>
        <authorList>
            <person name="Oh H.M."/>
            <person name="Giovannoni S.J."/>
            <person name="Ferriera S."/>
            <person name="Johnson J."/>
            <person name="Cho J.C."/>
        </authorList>
    </citation>
    <scope>NUCLEOTIDE SEQUENCE [LARGE SCALE GENOMIC DNA]</scope>
    <source>
        <strain evidence="4">HTCC2594</strain>
    </source>
</reference>